<name>A0AB39C729_9CAUD</name>
<dbReference type="EMBL" id="PP965177">
    <property type="protein sequence ID" value="XDJ02381.1"/>
    <property type="molecule type" value="Genomic_DNA"/>
</dbReference>
<proteinExistence type="predicted"/>
<reference evidence="1" key="1">
    <citation type="submission" date="2024-06" db="EMBL/GenBank/DDBJ databases">
        <authorList>
            <person name="Lee H."/>
            <person name="Agrawal S."/>
        </authorList>
    </citation>
    <scope>NUCLEOTIDE SEQUENCE</scope>
</reference>
<sequence length="143" mass="16631">MNGLGSVAIDIKKGEREFEHLTLSDENVVKYLILYRNKVDKTYGANTNIQMNQAGDTFDFNQELIVLYASLDKTTEEASLTKKQLNLLHLLYEGNSLVDVAEMLGQHRRVVHRMFERIVERVVNTNNELWYYTVGHNERILKK</sequence>
<protein>
    <submittedName>
        <fullName evidence="1">DNA binding protein</fullName>
    </submittedName>
</protein>
<dbReference type="GO" id="GO:0003677">
    <property type="term" value="F:DNA binding"/>
    <property type="evidence" value="ECO:0007669"/>
    <property type="project" value="InterPro"/>
</dbReference>
<dbReference type="InterPro" id="IPR016032">
    <property type="entry name" value="Sig_transdc_resp-reg_C-effctor"/>
</dbReference>
<dbReference type="SUPFAM" id="SSF46894">
    <property type="entry name" value="C-terminal effector domain of the bipartite response regulators"/>
    <property type="match status" value="1"/>
</dbReference>
<accession>A0AB39C729</accession>
<dbReference type="GO" id="GO:0006355">
    <property type="term" value="P:regulation of DNA-templated transcription"/>
    <property type="evidence" value="ECO:0007669"/>
    <property type="project" value="InterPro"/>
</dbReference>
<evidence type="ECO:0000313" key="1">
    <source>
        <dbReference type="EMBL" id="XDJ02381.1"/>
    </source>
</evidence>
<organism evidence="1">
    <name type="scientific">Bacillus phage KoopaTroopa</name>
    <dbReference type="NCBI Taxonomy" id="3234046"/>
    <lineage>
        <taxon>Viruses</taxon>
        <taxon>Duplodnaviria</taxon>
        <taxon>Heunggongvirae</taxon>
        <taxon>Uroviricota</taxon>
        <taxon>Caudoviricetes</taxon>
    </lineage>
</organism>